<dbReference type="RefSeq" id="WP_188761845.1">
    <property type="nucleotide sequence ID" value="NZ_BMJM01000003.1"/>
</dbReference>
<dbReference type="EMBL" id="BMJM01000003">
    <property type="protein sequence ID" value="GGE05626.1"/>
    <property type="molecule type" value="Genomic_DNA"/>
</dbReference>
<comment type="caution">
    <text evidence="2">The sequence shown here is derived from an EMBL/GenBank/DDBJ whole genome shotgun (WGS) entry which is preliminary data.</text>
</comment>
<dbReference type="AlphaFoldDB" id="A0A917E6L0"/>
<dbReference type="InterPro" id="IPR008571">
    <property type="entry name" value="HerA-like"/>
</dbReference>
<dbReference type="SUPFAM" id="SSF52540">
    <property type="entry name" value="P-loop containing nucleoside triphosphate hydrolases"/>
    <property type="match status" value="1"/>
</dbReference>
<dbReference type="InterPro" id="IPR027417">
    <property type="entry name" value="P-loop_NTPase"/>
</dbReference>
<keyword evidence="3" id="KW-1185">Reference proteome</keyword>
<dbReference type="Gene3D" id="3.40.50.300">
    <property type="entry name" value="P-loop containing nucleotide triphosphate hydrolases"/>
    <property type="match status" value="2"/>
</dbReference>
<dbReference type="Proteomes" id="UP000635071">
    <property type="component" value="Unassembled WGS sequence"/>
</dbReference>
<dbReference type="CDD" id="cd01127">
    <property type="entry name" value="TrwB_TraG_TraD_VirD4"/>
    <property type="match status" value="1"/>
</dbReference>
<sequence length="574" mass="62035">MAVHVGANADWKTGGFVQQALVIGRVSDVASGGAVVRLDAAVLERLRSDTDSALALAGAVGGQVKIRSGATWLLGTIQATRSDAGGEVLAEIDLIGESKAAADGTLVDFRRGITGYPRSGDAVWAVGHDDLAALFGASNQPHIDVGTVYPTPDIRATLLIDQMLGKHFAVVGSTGSGKSTATALILHRIIEMAPHGHILVLDPHGEYASAFASNGSNFSVDNLDLPYWLMNFEEHCEVFITSDGVERELDKAILARSLIEARAKSMIADRFPSMTVDSPVPYMLGDLLGALIGHMGKLEHGSEVARYVRLKNRIEEILRDSRYSFMFKRELSSDSMKGFLGRILRMPGDGKPISVVDLSGVPTDIVAVVVALLSRIVADYAMWARSERQRPILLVCEEAHRYLPSERVATGSAVRKVLERIAKEGRKYGVSLALITQRPSDLAEGALSQCGTIIAMRLNNERDQSCVRNAMPEGGRGFLDSIPALRRGECLICGEGVTVPMRVLIDAPEAHKRPHSGDPSFAALWSQAGGEDAMLDRVIYRWRTQSERPQENVVVVAPETFSRLLLRPVASGED</sequence>
<evidence type="ECO:0000259" key="1">
    <source>
        <dbReference type="Pfam" id="PF01935"/>
    </source>
</evidence>
<name>A0A917E6L0_9SPHN</name>
<reference evidence="2" key="2">
    <citation type="submission" date="2020-09" db="EMBL/GenBank/DDBJ databases">
        <authorList>
            <person name="Sun Q."/>
            <person name="Zhou Y."/>
        </authorList>
    </citation>
    <scope>NUCLEOTIDE SEQUENCE</scope>
    <source>
        <strain evidence="2">CGMCC 1.15519</strain>
    </source>
</reference>
<evidence type="ECO:0000313" key="2">
    <source>
        <dbReference type="EMBL" id="GGE05626.1"/>
    </source>
</evidence>
<protein>
    <submittedName>
        <fullName evidence="2">ATPase</fullName>
    </submittedName>
</protein>
<accession>A0A917E6L0</accession>
<organism evidence="2 3">
    <name type="scientific">Sandarakinorhabdus glacialis</name>
    <dbReference type="NCBI Taxonomy" id="1614636"/>
    <lineage>
        <taxon>Bacteria</taxon>
        <taxon>Pseudomonadati</taxon>
        <taxon>Pseudomonadota</taxon>
        <taxon>Alphaproteobacteria</taxon>
        <taxon>Sphingomonadales</taxon>
        <taxon>Sphingosinicellaceae</taxon>
        <taxon>Sandarakinorhabdus</taxon>
    </lineage>
</organism>
<proteinExistence type="predicted"/>
<dbReference type="Pfam" id="PF01935">
    <property type="entry name" value="DUF87"/>
    <property type="match status" value="1"/>
</dbReference>
<feature type="domain" description="Helicase HerA central" evidence="1">
    <location>
        <begin position="143"/>
        <end position="376"/>
    </location>
</feature>
<evidence type="ECO:0000313" key="3">
    <source>
        <dbReference type="Proteomes" id="UP000635071"/>
    </source>
</evidence>
<gene>
    <name evidence="2" type="ORF">GCM10011529_10020</name>
</gene>
<reference evidence="2" key="1">
    <citation type="journal article" date="2014" name="Int. J. Syst. Evol. Microbiol.">
        <title>Complete genome sequence of Corynebacterium casei LMG S-19264T (=DSM 44701T), isolated from a smear-ripened cheese.</title>
        <authorList>
            <consortium name="US DOE Joint Genome Institute (JGI-PGF)"/>
            <person name="Walter F."/>
            <person name="Albersmeier A."/>
            <person name="Kalinowski J."/>
            <person name="Ruckert C."/>
        </authorList>
    </citation>
    <scope>NUCLEOTIDE SEQUENCE</scope>
    <source>
        <strain evidence="2">CGMCC 1.15519</strain>
    </source>
</reference>
<dbReference type="PANTHER" id="PTHR42957:SF1">
    <property type="entry name" value="HELICASE MJ1565-RELATED"/>
    <property type="match status" value="1"/>
</dbReference>
<dbReference type="PANTHER" id="PTHR42957">
    <property type="entry name" value="HELICASE MJ1565-RELATED"/>
    <property type="match status" value="1"/>
</dbReference>
<dbReference type="InterPro" id="IPR002789">
    <property type="entry name" value="HerA_central"/>
</dbReference>